<dbReference type="Pfam" id="PF21093">
    <property type="entry name" value="Nup188_N-subdom_III"/>
    <property type="match status" value="1"/>
</dbReference>
<keyword evidence="3" id="KW-0509">mRNA transport</keyword>
<evidence type="ECO:0000256" key="7">
    <source>
        <dbReference type="ARBA" id="ARBA00023242"/>
    </source>
</evidence>
<dbReference type="Proteomes" id="UP000076871">
    <property type="component" value="Unassembled WGS sequence"/>
</dbReference>
<dbReference type="PANTHER" id="PTHR31431">
    <property type="entry name" value="NUCLEOPORIN NUP188 HOMOLOG"/>
    <property type="match status" value="1"/>
</dbReference>
<evidence type="ECO:0000256" key="5">
    <source>
        <dbReference type="ARBA" id="ARBA00023010"/>
    </source>
</evidence>
<dbReference type="Gene3D" id="1.25.10.70">
    <property type="match status" value="1"/>
</dbReference>
<accession>A0A165E8L9</accession>
<comment type="similarity">
    <text evidence="8">Belongs to the Nup188 family.</text>
</comment>
<dbReference type="GO" id="GO:0044611">
    <property type="term" value="C:nuclear pore inner ring"/>
    <property type="evidence" value="ECO:0007669"/>
    <property type="project" value="TreeGrafter"/>
</dbReference>
<dbReference type="GO" id="GO:0006405">
    <property type="term" value="P:RNA export from nucleus"/>
    <property type="evidence" value="ECO:0007669"/>
    <property type="project" value="TreeGrafter"/>
</dbReference>
<keyword evidence="6" id="KW-0906">Nuclear pore complex</keyword>
<protein>
    <recommendedName>
        <fullName evidence="9">Nucleoporin NUP188</fullName>
    </recommendedName>
</protein>
<dbReference type="InterPro" id="IPR044840">
    <property type="entry name" value="Nup188"/>
</dbReference>
<dbReference type="InterPro" id="IPR048883">
    <property type="entry name" value="Nup188_N-subdom_III"/>
</dbReference>
<dbReference type="FunCoup" id="A0A165E8L9">
    <property type="interactions" value="65"/>
</dbReference>
<proteinExistence type="inferred from homology"/>
<dbReference type="OrthoDB" id="102511at2759"/>
<evidence type="ECO:0000256" key="1">
    <source>
        <dbReference type="ARBA" id="ARBA00004567"/>
    </source>
</evidence>
<dbReference type="GO" id="GO:0051028">
    <property type="term" value="P:mRNA transport"/>
    <property type="evidence" value="ECO:0007669"/>
    <property type="project" value="UniProtKB-KW"/>
</dbReference>
<keyword evidence="5" id="KW-0811">Translocation</keyword>
<evidence type="ECO:0000259" key="11">
    <source>
        <dbReference type="Pfam" id="PF21093"/>
    </source>
</evidence>
<dbReference type="InParanoid" id="A0A165E8L9"/>
<feature type="domain" description="Nucleoporin Nup188 N-terminal" evidence="10">
    <location>
        <begin position="38"/>
        <end position="375"/>
    </location>
</feature>
<comment type="subcellular location">
    <subcellularLocation>
        <location evidence="1">Nucleus</location>
        <location evidence="1">Nuclear pore complex</location>
    </subcellularLocation>
</comment>
<dbReference type="STRING" id="1314785.A0A165E8L9"/>
<keyword evidence="2" id="KW-0813">Transport</keyword>
<sequence length="2037" mass="225800">MSGESSTRSDLIDVTYQHIHAALSSHLEGNNNTDQIIDYLEPRIPQLSDISAPFGTPTDASKEKIESGSVTLRDDVVLRVEPADKEYVYAISKRFNIDEVEALVLLRSFVYNEGLPEQAGSKEERSLVDELLEAITPFYYSERLCILRTLIPLLRAHGNQSDPASKISSALLSMIHPNGTALAESLITEYVRKVNAKLPEYESNDPRRAAAWARQNAKEQLVMLEVLFWAMWSYAPCNGPTVVRIFETAYDIDLGWKQRNETMLLDDEGTQLKKDSTALWMLILVEALELEDAASEEFGPSATTIGIDLTVESKYWSFPDSLQRIHELILSHTDGRFAFIYVAWAYVLSRLEKAVAQMQEVPPSYAQFFESLVQQTGNSYSGDREQIYTLMVKRCMDPDVGLFNMLYNLLTDSPLFVTAAAWRTASTVTDPNNVAYRALMKGFVVAMVELVPVEEIPDFESFVEVWIALFGRSESLSITAICAQFWEYDYPSILSHRAILDVARTRFPIQFRPLIRILRAMTAAGFLGTDPLSTADHALEGEELTEAREICMRCVFNYFQRLPTYTQAIPATATTGSSAMYEKLPERYGSSSVATGVTYANTKALKLPGGSILPPATQGRLLSGDGGDLLVIAWHHEHSGWKLLLEFLNDYVNRKRLSSGAGYYPVSFTRSRQMAIPVNLEDIGVEMDLAGDEAIVTDILDLIRSVIQDNPPLGEQLMVAMESGGAVVAHTMVGTQPPDLIQLTVMILEDAMSRSSAQPRDNSFTPLITSAMSVLSALLALPRFAAKVWLYVRSTTSLFGSEKSIGFTSAVLATERLTGHYTMTLALLHLVQQLFREASSSVVQVLQENPKLHPVKQEVLLRMARFVHAEIWVEHMSWKYAQLGARFEIGRRVSSLYAEVLQHSSPALKDGPFGSLSQAITEVFLLRATTSTITPLVSSLTTAGALLDMLYSSRRYSDARRLIYMLESHLSLTCVLLTCKQTLALSSEPSLLEQALCAKVGGSMTTFDAGVPRIDPVDALAAYIKGKSVGSLVPVLATRVLFALCSSLSSAHGSPPTIIGHLSDPEATVSTLVHIVQHPYDDPHLRNAVWDFITLAVDKEPALARLFVTGHFRAPNLKASEKGKERASESGTVVKTINAVSVACDMLVQWKELYESNPQLLASLLRFLDVVWQHGHEHKQHLEAIRNDMNLFERLAAIIAEELGPSPDYRTQDYVEIDGRRRSICHEAVSAHCYRIAIKAHAVHIVAVDIRMHLDSQPQADSPTAPKPPSYIALDGILRSKEQLTKLIQEAVTSVYDPGLYDELADQICTEFPSLILSHLKVEEPMVEREYGDAFAFSTPLFQLRLQPYATESKMVAIIEAHKRLTSINLNLSLTYVQTTLTESWQYLLLQTVTYVRAQAPIRSTFLELAVIVSDLIASESRSGDMMSEIHCARLSLLLAMLEVVWFSDSNDAQEVEQFVNLVANVRGIILNASQPPSRSLLRQVTVPFHQPLLQIVYFCVRQSRKFARLLKAAQRLKISAMLEATLTLVISHLRLSFDNASVSLDLELDQDMQLLVAVFEQCTRLDLNPSPLFWLTRCQETDVIRASLHLCSRMDLVGLSDIALLRARKQPLYAPHVLMFHMALANIPSAAERLASEGVLSAYSDNGISSAIQAGLIDVVIPELPGERSPAHHAYCSMLSVVAGVITAVGRHGHYFDSQASGLLQLFGDQIHRALSWTIDSPLSLPLIEEMEQSVNVFAAIAQNSPRDGASDAVKEVLRFFTMDALFLLQQLNYALTHPNHLATLFEPITADERTKFEAESGNPAMSASGEFVDFVKRPFLTKIVHRLFLLSGSILSALIAISGAETVLLGDQEDWPISEALVVPHSKVVLGESASMGTLLELGNCSLDVLRFLVDRPLSQAITLTSAKEKGLDVRDSILAVRRTLDAVLLYGVTQLAMWLSKPEFDVAREAEVDEMRAEDTTKTRRQAGMTLAERLRRGMTGEMAADLQAILVKAKPIIAKCEAMLKSEATLKSEDVDLTQVLSHFVHERIAIVS</sequence>
<keyword evidence="4" id="KW-0653">Protein transport</keyword>
<keyword evidence="7" id="KW-0539">Nucleus</keyword>
<dbReference type="EMBL" id="KV427624">
    <property type="protein sequence ID" value="KZT06472.1"/>
    <property type="molecule type" value="Genomic_DNA"/>
</dbReference>
<name>A0A165E8L9_9APHY</name>
<evidence type="ECO:0000256" key="8">
    <source>
        <dbReference type="ARBA" id="ARBA00038387"/>
    </source>
</evidence>
<evidence type="ECO:0000313" key="13">
    <source>
        <dbReference type="Proteomes" id="UP000076871"/>
    </source>
</evidence>
<organism evidence="12 13">
    <name type="scientific">Laetiporus sulphureus 93-53</name>
    <dbReference type="NCBI Taxonomy" id="1314785"/>
    <lineage>
        <taxon>Eukaryota</taxon>
        <taxon>Fungi</taxon>
        <taxon>Dikarya</taxon>
        <taxon>Basidiomycota</taxon>
        <taxon>Agaricomycotina</taxon>
        <taxon>Agaricomycetes</taxon>
        <taxon>Polyporales</taxon>
        <taxon>Laetiporus</taxon>
    </lineage>
</organism>
<evidence type="ECO:0000256" key="3">
    <source>
        <dbReference type="ARBA" id="ARBA00022816"/>
    </source>
</evidence>
<keyword evidence="13" id="KW-1185">Reference proteome</keyword>
<dbReference type="InterPro" id="IPR018864">
    <property type="entry name" value="Nucleoporin_Nup188_N"/>
</dbReference>
<dbReference type="RefSeq" id="XP_040764212.1">
    <property type="nucleotide sequence ID" value="XM_040904407.1"/>
</dbReference>
<dbReference type="GeneID" id="63821437"/>
<evidence type="ECO:0000313" key="12">
    <source>
        <dbReference type="EMBL" id="KZT06472.1"/>
    </source>
</evidence>
<evidence type="ECO:0000256" key="2">
    <source>
        <dbReference type="ARBA" id="ARBA00022448"/>
    </source>
</evidence>
<dbReference type="PANTHER" id="PTHR31431:SF1">
    <property type="entry name" value="NUCLEOPORIN NUP188"/>
    <property type="match status" value="1"/>
</dbReference>
<dbReference type="Pfam" id="PF10487">
    <property type="entry name" value="Nup188_N"/>
    <property type="match status" value="1"/>
</dbReference>
<evidence type="ECO:0000256" key="9">
    <source>
        <dbReference type="ARBA" id="ARBA00040174"/>
    </source>
</evidence>
<evidence type="ECO:0000256" key="6">
    <source>
        <dbReference type="ARBA" id="ARBA00023132"/>
    </source>
</evidence>
<gene>
    <name evidence="12" type="ORF">LAESUDRAFT_653285</name>
</gene>
<evidence type="ECO:0000256" key="4">
    <source>
        <dbReference type="ARBA" id="ARBA00022927"/>
    </source>
</evidence>
<dbReference type="GO" id="GO:0017056">
    <property type="term" value="F:structural constituent of nuclear pore"/>
    <property type="evidence" value="ECO:0007669"/>
    <property type="project" value="InterPro"/>
</dbReference>
<evidence type="ECO:0000259" key="10">
    <source>
        <dbReference type="Pfam" id="PF10487"/>
    </source>
</evidence>
<reference evidence="12 13" key="1">
    <citation type="journal article" date="2016" name="Mol. Biol. Evol.">
        <title>Comparative Genomics of Early-Diverging Mushroom-Forming Fungi Provides Insights into the Origins of Lignocellulose Decay Capabilities.</title>
        <authorList>
            <person name="Nagy L.G."/>
            <person name="Riley R."/>
            <person name="Tritt A."/>
            <person name="Adam C."/>
            <person name="Daum C."/>
            <person name="Floudas D."/>
            <person name="Sun H."/>
            <person name="Yadav J.S."/>
            <person name="Pangilinan J."/>
            <person name="Larsson K.H."/>
            <person name="Matsuura K."/>
            <person name="Barry K."/>
            <person name="Labutti K."/>
            <person name="Kuo R."/>
            <person name="Ohm R.A."/>
            <person name="Bhattacharya S.S."/>
            <person name="Shirouzu T."/>
            <person name="Yoshinaga Y."/>
            <person name="Martin F.M."/>
            <person name="Grigoriev I.V."/>
            <person name="Hibbett D.S."/>
        </authorList>
    </citation>
    <scope>NUCLEOTIDE SEQUENCE [LARGE SCALE GENOMIC DNA]</scope>
    <source>
        <strain evidence="12 13">93-53</strain>
    </source>
</reference>
<dbReference type="GO" id="GO:0006606">
    <property type="term" value="P:protein import into nucleus"/>
    <property type="evidence" value="ECO:0007669"/>
    <property type="project" value="TreeGrafter"/>
</dbReference>
<feature type="domain" description="Nucleoporin Nup188 N-terminal subdomain III" evidence="11">
    <location>
        <begin position="693"/>
        <end position="1110"/>
    </location>
</feature>